<evidence type="ECO:0000256" key="8">
    <source>
        <dbReference type="ARBA" id="ARBA00023242"/>
    </source>
</evidence>
<evidence type="ECO:0000256" key="7">
    <source>
        <dbReference type="ARBA" id="ARBA00023204"/>
    </source>
</evidence>
<dbReference type="Gene3D" id="3.30.40.10">
    <property type="entry name" value="Zinc/RING finger domain, C3HC4 (zinc finger)"/>
    <property type="match status" value="1"/>
</dbReference>
<keyword evidence="13" id="KW-1185">Reference proteome</keyword>
<dbReference type="PROSITE" id="PS50144">
    <property type="entry name" value="MATH"/>
    <property type="match status" value="1"/>
</dbReference>
<proteinExistence type="predicted"/>
<dbReference type="GO" id="GO:0045944">
    <property type="term" value="P:positive regulation of transcription by RNA polymerase II"/>
    <property type="evidence" value="ECO:0007669"/>
    <property type="project" value="TreeGrafter"/>
</dbReference>
<dbReference type="EMBL" id="CM010715">
    <property type="protein sequence ID" value="RZC47542.1"/>
    <property type="molecule type" value="Genomic_DNA"/>
</dbReference>
<evidence type="ECO:0000256" key="5">
    <source>
        <dbReference type="ARBA" id="ARBA00022771"/>
    </source>
</evidence>
<dbReference type="CDD" id="cd00121">
    <property type="entry name" value="MATH"/>
    <property type="match status" value="1"/>
</dbReference>
<evidence type="ECO:0000313" key="12">
    <source>
        <dbReference type="EMBL" id="RZC47542.1"/>
    </source>
</evidence>
<keyword evidence="4" id="KW-0227">DNA damage</keyword>
<dbReference type="CDD" id="cd17734">
    <property type="entry name" value="BRCT_Bard1_rpt1"/>
    <property type="match status" value="1"/>
</dbReference>
<dbReference type="SMART" id="SM00061">
    <property type="entry name" value="MATH"/>
    <property type="match status" value="1"/>
</dbReference>
<evidence type="ECO:0000256" key="1">
    <source>
        <dbReference type="ARBA" id="ARBA00004123"/>
    </source>
</evidence>
<feature type="domain" description="MATH" evidence="9">
    <location>
        <begin position="17"/>
        <end position="141"/>
    </location>
</feature>
<comment type="subcellular location">
    <subcellularLocation>
        <location evidence="1">Nucleus</location>
    </subcellularLocation>
</comment>
<dbReference type="InterPro" id="IPR001357">
    <property type="entry name" value="BRCT_dom"/>
</dbReference>
<dbReference type="Gene3D" id="2.60.210.10">
    <property type="entry name" value="Apoptosis, Tumor Necrosis Factor Receptor Associated Protein 2, Chain A"/>
    <property type="match status" value="1"/>
</dbReference>
<dbReference type="FunFam" id="3.40.50.10190:FF:000006">
    <property type="entry name" value="Breast cancer type 1 susceptibility protein homolog"/>
    <property type="match status" value="1"/>
</dbReference>
<keyword evidence="7" id="KW-0234">DNA repair</keyword>
<dbReference type="InterPro" id="IPR034732">
    <property type="entry name" value="EPHD"/>
</dbReference>
<dbReference type="SUPFAM" id="SSF49599">
    <property type="entry name" value="TRAF domain-like"/>
    <property type="match status" value="1"/>
</dbReference>
<dbReference type="STRING" id="3469.A0A4Y7IIL0"/>
<evidence type="ECO:0000256" key="4">
    <source>
        <dbReference type="ARBA" id="ARBA00022763"/>
    </source>
</evidence>
<feature type="domain" description="BRCT" evidence="10">
    <location>
        <begin position="447"/>
        <end position="557"/>
    </location>
</feature>
<dbReference type="GO" id="GO:0000724">
    <property type="term" value="P:double-strand break repair via homologous recombination"/>
    <property type="evidence" value="ECO:0007669"/>
    <property type="project" value="TreeGrafter"/>
</dbReference>
<dbReference type="AlphaFoldDB" id="A0A4Y7IIL0"/>
<dbReference type="Gene3D" id="3.40.50.10190">
    <property type="entry name" value="BRCT domain"/>
    <property type="match status" value="2"/>
</dbReference>
<dbReference type="PROSITE" id="PS51805">
    <property type="entry name" value="EPHD"/>
    <property type="match status" value="1"/>
</dbReference>
<accession>A0A4Y7IIL0</accession>
<dbReference type="GO" id="GO:0004842">
    <property type="term" value="F:ubiquitin-protein transferase activity"/>
    <property type="evidence" value="ECO:0007669"/>
    <property type="project" value="TreeGrafter"/>
</dbReference>
<reference evidence="12 13" key="1">
    <citation type="journal article" date="2018" name="Science">
        <title>The opium poppy genome and morphinan production.</title>
        <authorList>
            <person name="Guo L."/>
            <person name="Winzer T."/>
            <person name="Yang X."/>
            <person name="Li Y."/>
            <person name="Ning Z."/>
            <person name="He Z."/>
            <person name="Teodor R."/>
            <person name="Lu Y."/>
            <person name="Bowser T.A."/>
            <person name="Graham I.A."/>
            <person name="Ye K."/>
        </authorList>
    </citation>
    <scope>NUCLEOTIDE SEQUENCE [LARGE SCALE GENOMIC DNA]</scope>
    <source>
        <strain evidence="13">cv. HN1</strain>
        <tissue evidence="12">Leaves</tissue>
    </source>
</reference>
<feature type="domain" description="PHD-type" evidence="11">
    <location>
        <begin position="182"/>
        <end position="302"/>
    </location>
</feature>
<dbReference type="Gramene" id="RZC47542">
    <property type="protein sequence ID" value="RZC47542"/>
    <property type="gene ID" value="C5167_040488"/>
</dbReference>
<sequence length="557" mass="62619">MEVENQNPINGNDVASSSTFRWRIENVSKLDEENHFSPIFIIGPHKWRLVAFHRKCNVNDYLSVYVVAVECKNSRYAKFSLAVIDQTNNENTLRKDTEGEVFQFTDDENDWGFDEFIQLKELKDANNGYIVNDVCIIEAELFIASTQESKEKLLPDEIMESDEEKDPITLVASTSCLDNASAFICAFCQTSKVSEDSGSMLRFANGKEVEEDKVSGPNVIHVHHKCLMWAPQVYYVGETLKNLELEVVRGSKLKCSCCGLKGAALGCFEQSCKNTYHFPCAFGTSDCRWYNEGYLILCPSHSDMKFPHEKTKKGNKLAQDNSSAVHRKSWQATASATSKLVLCGSSLSAEEKHLLANFAKISGVTISENMKPDVTHLIASTDEKGACRRTFRFLKAILDGKWVLNIDWIKACTEDMDLVDEEPYEVELDIDGCRDGPRNGRLRASKGAPKLFNGLHFYFTGEFVPLYKKTLEGLVVYAGARVLTKNSLLSRSDDEGDCSSTTLIVYDFDEEVSFTVLLEKRREAEDLAKQSRSVVIGHTWILESLAALKLEPLPRLT</sequence>
<dbReference type="InterPro" id="IPR002083">
    <property type="entry name" value="MATH/TRAF_dom"/>
</dbReference>
<name>A0A4Y7IIL0_PAPSO</name>
<dbReference type="PROSITE" id="PS50172">
    <property type="entry name" value="BRCT"/>
    <property type="match status" value="2"/>
</dbReference>
<keyword evidence="5" id="KW-0863">Zinc-finger</keyword>
<evidence type="ECO:0000259" key="10">
    <source>
        <dbReference type="PROSITE" id="PS50172"/>
    </source>
</evidence>
<evidence type="ECO:0000259" key="11">
    <source>
        <dbReference type="PROSITE" id="PS51805"/>
    </source>
</evidence>
<evidence type="ECO:0000256" key="6">
    <source>
        <dbReference type="ARBA" id="ARBA00022833"/>
    </source>
</evidence>
<protein>
    <submittedName>
        <fullName evidence="12">Uncharacterized protein</fullName>
    </submittedName>
</protein>
<dbReference type="OMA" id="DMGCATR"/>
<evidence type="ECO:0000256" key="3">
    <source>
        <dbReference type="ARBA" id="ARBA00022737"/>
    </source>
</evidence>
<dbReference type="Pfam" id="PF22486">
    <property type="entry name" value="MATH_2"/>
    <property type="match status" value="1"/>
</dbReference>
<feature type="domain" description="BRCT" evidence="10">
    <location>
        <begin position="340"/>
        <end position="426"/>
    </location>
</feature>
<evidence type="ECO:0000259" key="9">
    <source>
        <dbReference type="PROSITE" id="PS50144"/>
    </source>
</evidence>
<dbReference type="GO" id="GO:0008270">
    <property type="term" value="F:zinc ion binding"/>
    <property type="evidence" value="ECO:0007669"/>
    <property type="project" value="UniProtKB-KW"/>
</dbReference>
<dbReference type="PANTHER" id="PTHR13763">
    <property type="entry name" value="BREAST CANCER TYPE 1 SUSCEPTIBILITY PROTEIN BRCA1"/>
    <property type="match status" value="1"/>
</dbReference>
<keyword evidence="6" id="KW-0862">Zinc</keyword>
<dbReference type="Proteomes" id="UP000316621">
    <property type="component" value="Chromosome 1"/>
</dbReference>
<dbReference type="InterPro" id="IPR008974">
    <property type="entry name" value="TRAF-like"/>
</dbReference>
<evidence type="ECO:0000313" key="13">
    <source>
        <dbReference type="Proteomes" id="UP000316621"/>
    </source>
</evidence>
<dbReference type="OrthoDB" id="2384350at2759"/>
<organism evidence="12 13">
    <name type="scientific">Papaver somniferum</name>
    <name type="common">Opium poppy</name>
    <dbReference type="NCBI Taxonomy" id="3469"/>
    <lineage>
        <taxon>Eukaryota</taxon>
        <taxon>Viridiplantae</taxon>
        <taxon>Streptophyta</taxon>
        <taxon>Embryophyta</taxon>
        <taxon>Tracheophyta</taxon>
        <taxon>Spermatophyta</taxon>
        <taxon>Magnoliopsida</taxon>
        <taxon>Ranunculales</taxon>
        <taxon>Papaveraceae</taxon>
        <taxon>Papaveroideae</taxon>
        <taxon>Papaver</taxon>
    </lineage>
</organism>
<dbReference type="InterPro" id="IPR031099">
    <property type="entry name" value="BRCA1-associated"/>
</dbReference>
<dbReference type="SUPFAM" id="SSF52113">
    <property type="entry name" value="BRCT domain"/>
    <property type="match status" value="2"/>
</dbReference>
<dbReference type="InterPro" id="IPR036420">
    <property type="entry name" value="BRCT_dom_sf"/>
</dbReference>
<dbReference type="Pfam" id="PF13771">
    <property type="entry name" value="zf-HC5HC2H"/>
    <property type="match status" value="1"/>
</dbReference>
<dbReference type="Pfam" id="PF00533">
    <property type="entry name" value="BRCT"/>
    <property type="match status" value="1"/>
</dbReference>
<dbReference type="PANTHER" id="PTHR13763:SF9">
    <property type="entry name" value="BRCA1-ASSOCIATED RING DOMAIN PROTEIN 1"/>
    <property type="match status" value="1"/>
</dbReference>
<keyword evidence="2" id="KW-0479">Metal-binding</keyword>
<gene>
    <name evidence="12" type="ORF">C5167_040488</name>
</gene>
<keyword evidence="8" id="KW-0539">Nucleus</keyword>
<keyword evidence="3" id="KW-0677">Repeat</keyword>
<evidence type="ECO:0000256" key="2">
    <source>
        <dbReference type="ARBA" id="ARBA00022723"/>
    </source>
</evidence>
<dbReference type="GO" id="GO:0005634">
    <property type="term" value="C:nucleus"/>
    <property type="evidence" value="ECO:0007669"/>
    <property type="project" value="UniProtKB-SubCell"/>
</dbReference>
<dbReference type="SMART" id="SM00292">
    <property type="entry name" value="BRCT"/>
    <property type="match status" value="2"/>
</dbReference>
<dbReference type="InterPro" id="IPR013083">
    <property type="entry name" value="Znf_RING/FYVE/PHD"/>
</dbReference>